<dbReference type="EMBL" id="SEOQ01000031">
    <property type="protein sequence ID" value="TFY71912.1"/>
    <property type="molecule type" value="Genomic_DNA"/>
</dbReference>
<evidence type="ECO:0000313" key="1">
    <source>
        <dbReference type="EMBL" id="TFY71912.1"/>
    </source>
</evidence>
<dbReference type="OrthoDB" id="3249150at2759"/>
<keyword evidence="2" id="KW-1185">Reference proteome</keyword>
<accession>A0A4Y9ZBG9</accession>
<reference evidence="1 2" key="1">
    <citation type="submission" date="2019-02" db="EMBL/GenBank/DDBJ databases">
        <title>Genome sequencing of the rare red list fungi Dentipellis fragilis.</title>
        <authorList>
            <person name="Buettner E."/>
            <person name="Kellner H."/>
        </authorList>
    </citation>
    <scope>NUCLEOTIDE SEQUENCE [LARGE SCALE GENOMIC DNA]</scope>
    <source>
        <strain evidence="1 2">DSM 105465</strain>
    </source>
</reference>
<protein>
    <submittedName>
        <fullName evidence="1">Uncharacterized protein</fullName>
    </submittedName>
</protein>
<dbReference type="AlphaFoldDB" id="A0A4Y9ZBG9"/>
<organism evidence="1 2">
    <name type="scientific">Dentipellis fragilis</name>
    <dbReference type="NCBI Taxonomy" id="205917"/>
    <lineage>
        <taxon>Eukaryota</taxon>
        <taxon>Fungi</taxon>
        <taxon>Dikarya</taxon>
        <taxon>Basidiomycota</taxon>
        <taxon>Agaricomycotina</taxon>
        <taxon>Agaricomycetes</taxon>
        <taxon>Russulales</taxon>
        <taxon>Hericiaceae</taxon>
        <taxon>Dentipellis</taxon>
    </lineage>
</organism>
<dbReference type="Proteomes" id="UP000298327">
    <property type="component" value="Unassembled WGS sequence"/>
</dbReference>
<comment type="caution">
    <text evidence="1">The sequence shown here is derived from an EMBL/GenBank/DDBJ whole genome shotgun (WGS) entry which is preliminary data.</text>
</comment>
<gene>
    <name evidence="1" type="ORF">EVG20_g1085</name>
</gene>
<evidence type="ECO:0000313" key="2">
    <source>
        <dbReference type="Proteomes" id="UP000298327"/>
    </source>
</evidence>
<proteinExistence type="predicted"/>
<sequence>MPGIADDYAILLEFSNDTLDCATVQLSRDYGRNSRTIVLLQPGEVVALVLEAGSTYKYVLRTPSKVASITARGWRDLNCTVSQLFASANPQPQSGPGGPVNGLIVDRIWREYRMTIWNDP</sequence>
<name>A0A4Y9ZBG9_9AGAM</name>